<name>A0A3B1DYH4_9ZZZZ</name>
<accession>A0A3B1DYH4</accession>
<dbReference type="GO" id="GO:0006488">
    <property type="term" value="P:dolichol-linked oligosaccharide biosynthetic process"/>
    <property type="evidence" value="ECO:0007669"/>
    <property type="project" value="InterPro"/>
</dbReference>
<evidence type="ECO:0000256" key="1">
    <source>
        <dbReference type="ARBA" id="ARBA00004240"/>
    </source>
</evidence>
<dbReference type="InterPro" id="IPR007235">
    <property type="entry name" value="Glyco_trans_28_C"/>
</dbReference>
<sequence length="164" mass="17862">MIFVTVGTQLAFDRMVRVIDEWADRAAIADGSAPEVFAQIGPSEFVPKHIEHKAFIEPTEFAERARAAEAIVAHAGMGSILTALSYGKPIVIMPRRADLGEQRNDHQLSTAARFKGRPGVFVANDETELPAILDSLKDLRAAEPIPPFASPSLIKAIRDFIDAV</sequence>
<dbReference type="InterPro" id="IPR039042">
    <property type="entry name" value="Alg13-like"/>
</dbReference>
<dbReference type="GO" id="GO:0016758">
    <property type="term" value="F:hexosyltransferase activity"/>
    <property type="evidence" value="ECO:0007669"/>
    <property type="project" value="InterPro"/>
</dbReference>
<evidence type="ECO:0000256" key="2">
    <source>
        <dbReference type="ARBA" id="ARBA00006962"/>
    </source>
</evidence>
<protein>
    <recommendedName>
        <fullName evidence="6">Glycosyl transferase family 28 C-terminal domain-containing protein</fullName>
    </recommendedName>
</protein>
<evidence type="ECO:0000256" key="4">
    <source>
        <dbReference type="ARBA" id="ARBA00022679"/>
    </source>
</evidence>
<gene>
    <name evidence="7" type="ORF">MNBD_PLANCTO03-1756</name>
</gene>
<evidence type="ECO:0000259" key="6">
    <source>
        <dbReference type="Pfam" id="PF04101"/>
    </source>
</evidence>
<keyword evidence="4" id="KW-0808">Transferase</keyword>
<dbReference type="PANTHER" id="PTHR12867">
    <property type="entry name" value="GLYCOSYL TRANSFERASE-RELATED"/>
    <property type="match status" value="1"/>
</dbReference>
<keyword evidence="5" id="KW-0256">Endoplasmic reticulum</keyword>
<proteinExistence type="inferred from homology"/>
<dbReference type="Pfam" id="PF04101">
    <property type="entry name" value="Glyco_tran_28_C"/>
    <property type="match status" value="1"/>
</dbReference>
<evidence type="ECO:0000313" key="7">
    <source>
        <dbReference type="EMBL" id="VAX41318.1"/>
    </source>
</evidence>
<comment type="subcellular location">
    <subcellularLocation>
        <location evidence="1">Endoplasmic reticulum</location>
    </subcellularLocation>
</comment>
<evidence type="ECO:0000256" key="3">
    <source>
        <dbReference type="ARBA" id="ARBA00022676"/>
    </source>
</evidence>
<dbReference type="GO" id="GO:0005783">
    <property type="term" value="C:endoplasmic reticulum"/>
    <property type="evidence" value="ECO:0007669"/>
    <property type="project" value="UniProtKB-SubCell"/>
</dbReference>
<keyword evidence="3" id="KW-0328">Glycosyltransferase</keyword>
<dbReference type="EMBL" id="UOGK01000522">
    <property type="protein sequence ID" value="VAX41318.1"/>
    <property type="molecule type" value="Genomic_DNA"/>
</dbReference>
<reference evidence="7" key="1">
    <citation type="submission" date="2018-06" db="EMBL/GenBank/DDBJ databases">
        <authorList>
            <person name="Zhirakovskaya E."/>
        </authorList>
    </citation>
    <scope>NUCLEOTIDE SEQUENCE</scope>
</reference>
<dbReference type="AlphaFoldDB" id="A0A3B1DYH4"/>
<dbReference type="Gene3D" id="3.40.50.2000">
    <property type="entry name" value="Glycogen Phosphorylase B"/>
    <property type="match status" value="1"/>
</dbReference>
<feature type="domain" description="Glycosyl transferase family 28 C-terminal" evidence="6">
    <location>
        <begin position="1"/>
        <end position="112"/>
    </location>
</feature>
<dbReference type="PANTHER" id="PTHR12867:SF6">
    <property type="entry name" value="N-ACETYLGLUCOSAMINYLDIPHOSPHODOLICHOL N-ACETYLGLUCOSAMINYLTRANSFERASE"/>
    <property type="match status" value="1"/>
</dbReference>
<comment type="similarity">
    <text evidence="2">Belongs to the glycosyltransferase 28 family.</text>
</comment>
<dbReference type="SUPFAM" id="SSF53756">
    <property type="entry name" value="UDP-Glycosyltransferase/glycogen phosphorylase"/>
    <property type="match status" value="1"/>
</dbReference>
<organism evidence="7">
    <name type="scientific">hydrothermal vent metagenome</name>
    <dbReference type="NCBI Taxonomy" id="652676"/>
    <lineage>
        <taxon>unclassified sequences</taxon>
        <taxon>metagenomes</taxon>
        <taxon>ecological metagenomes</taxon>
    </lineage>
</organism>
<evidence type="ECO:0000256" key="5">
    <source>
        <dbReference type="ARBA" id="ARBA00022824"/>
    </source>
</evidence>